<proteinExistence type="predicted"/>
<name>A0ABV3W588_9BACI</name>
<keyword evidence="3" id="KW-1185">Reference proteome</keyword>
<protein>
    <submittedName>
        <fullName evidence="2">Group II intron maturase-specific domain-containing protein</fullName>
    </submittedName>
</protein>
<sequence length="161" mass="19513">MWCKKRHISRVQYTKLNGKVGCRPSKAAKQRFKDKIRKLTSRKRAGTFEEIVKRINQTTVGWINYYGIANMKAFIKEIQGWLNHCLRQLIWKRWKQPKTRYTKLRQYGIDHDDAMKTAHSRKGYWRLSRSEIIHRALTNEKLTKWGLKDLTKLYELRYLRD</sequence>
<evidence type="ECO:0000259" key="1">
    <source>
        <dbReference type="Pfam" id="PF08388"/>
    </source>
</evidence>
<gene>
    <name evidence="2" type="ORF">AB1300_25205</name>
</gene>
<dbReference type="InterPro" id="IPR013597">
    <property type="entry name" value="Mat_intron_G2"/>
</dbReference>
<evidence type="ECO:0000313" key="3">
    <source>
        <dbReference type="Proteomes" id="UP001558534"/>
    </source>
</evidence>
<accession>A0ABV3W588</accession>
<comment type="caution">
    <text evidence="2">The sequence shown here is derived from an EMBL/GenBank/DDBJ whole genome shotgun (WGS) entry which is preliminary data.</text>
</comment>
<feature type="domain" description="Group II intron maturase-specific" evidence="1">
    <location>
        <begin position="30"/>
        <end position="108"/>
    </location>
</feature>
<dbReference type="Proteomes" id="UP001558534">
    <property type="component" value="Unassembled WGS sequence"/>
</dbReference>
<dbReference type="EMBL" id="JBFRHK010000035">
    <property type="protein sequence ID" value="MEX3748361.1"/>
    <property type="molecule type" value="Genomic_DNA"/>
</dbReference>
<dbReference type="Pfam" id="PF08388">
    <property type="entry name" value="GIIM"/>
    <property type="match status" value="1"/>
</dbReference>
<evidence type="ECO:0000313" key="2">
    <source>
        <dbReference type="EMBL" id="MEX3748361.1"/>
    </source>
</evidence>
<organism evidence="2 3">
    <name type="scientific">Lysinibacillus xylanilyticus</name>
    <dbReference type="NCBI Taxonomy" id="582475"/>
    <lineage>
        <taxon>Bacteria</taxon>
        <taxon>Bacillati</taxon>
        <taxon>Bacillota</taxon>
        <taxon>Bacilli</taxon>
        <taxon>Bacillales</taxon>
        <taxon>Bacillaceae</taxon>
        <taxon>Lysinibacillus</taxon>
    </lineage>
</organism>
<dbReference type="RefSeq" id="WP_368638743.1">
    <property type="nucleotide sequence ID" value="NZ_JBFRHK010000035.1"/>
</dbReference>
<reference evidence="2 3" key="1">
    <citation type="submission" date="2024-07" db="EMBL/GenBank/DDBJ databases">
        <title>Characterization of a bacterium isolated from hydrolysated instant sea cucumber by whole-genome sequencing and metabolomics.</title>
        <authorList>
            <person name="Luo X."/>
            <person name="Zhang Z."/>
            <person name="Zheng Z."/>
            <person name="Zhang W."/>
            <person name="Ming T."/>
            <person name="Jiao L."/>
            <person name="Su X."/>
            <person name="Kong F."/>
            <person name="Xu J."/>
        </authorList>
    </citation>
    <scope>NUCLEOTIDE SEQUENCE [LARGE SCALE GENOMIC DNA]</scope>
    <source>
        <strain evidence="2 3">XL-2024</strain>
    </source>
</reference>